<reference evidence="1 2" key="1">
    <citation type="journal article" date="2018" name="Sci. Rep.">
        <title>Comparative analysis of the Pocillopora damicornis genome highlights role of immune system in coral evolution.</title>
        <authorList>
            <person name="Cunning R."/>
            <person name="Bay R.A."/>
            <person name="Gillette P."/>
            <person name="Baker A.C."/>
            <person name="Traylor-Knowles N."/>
        </authorList>
    </citation>
    <scope>NUCLEOTIDE SEQUENCE [LARGE SCALE GENOMIC DNA]</scope>
    <source>
        <strain evidence="1">RSMAS</strain>
        <tissue evidence="1">Whole animal</tissue>
    </source>
</reference>
<comment type="caution">
    <text evidence="1">The sequence shown here is derived from an EMBL/GenBank/DDBJ whole genome shotgun (WGS) entry which is preliminary data.</text>
</comment>
<dbReference type="AlphaFoldDB" id="A0A3M6UPH4"/>
<proteinExistence type="predicted"/>
<keyword evidence="2" id="KW-1185">Reference proteome</keyword>
<evidence type="ECO:0000313" key="2">
    <source>
        <dbReference type="Proteomes" id="UP000275408"/>
    </source>
</evidence>
<dbReference type="EMBL" id="RCHS01001097">
    <property type="protein sequence ID" value="RMX55258.1"/>
    <property type="molecule type" value="Genomic_DNA"/>
</dbReference>
<accession>A0A3M6UPH4</accession>
<gene>
    <name evidence="1" type="ORF">pdam_00021356</name>
</gene>
<organism evidence="1 2">
    <name type="scientific">Pocillopora damicornis</name>
    <name type="common">Cauliflower coral</name>
    <name type="synonym">Millepora damicornis</name>
    <dbReference type="NCBI Taxonomy" id="46731"/>
    <lineage>
        <taxon>Eukaryota</taxon>
        <taxon>Metazoa</taxon>
        <taxon>Cnidaria</taxon>
        <taxon>Anthozoa</taxon>
        <taxon>Hexacorallia</taxon>
        <taxon>Scleractinia</taxon>
        <taxon>Astrocoeniina</taxon>
        <taxon>Pocilloporidae</taxon>
        <taxon>Pocillopora</taxon>
    </lineage>
</organism>
<evidence type="ECO:0000313" key="1">
    <source>
        <dbReference type="EMBL" id="RMX55258.1"/>
    </source>
</evidence>
<sequence>MGNTAGEDRIFACALTNKEHLEIEWLIGSETKLEELTKADHVELAWLLGMSTFLKLARRMGMYEKEIECIAHRVEFKMDQ</sequence>
<name>A0A3M6UPH4_POCDA</name>
<protein>
    <submittedName>
        <fullName evidence="1">Uncharacterized protein</fullName>
    </submittedName>
</protein>
<dbReference type="Proteomes" id="UP000275408">
    <property type="component" value="Unassembled WGS sequence"/>
</dbReference>